<dbReference type="RefSeq" id="WP_222607860.1">
    <property type="nucleotide sequence ID" value="NZ_CP081958.1"/>
</dbReference>
<feature type="transmembrane region" description="Helical" evidence="5">
    <location>
        <begin position="298"/>
        <end position="318"/>
    </location>
</feature>
<dbReference type="PANTHER" id="PTHR32322:SF2">
    <property type="entry name" value="EAMA DOMAIN-CONTAINING PROTEIN"/>
    <property type="match status" value="1"/>
</dbReference>
<dbReference type="GeneID" id="67176982"/>
<dbReference type="GO" id="GO:0016020">
    <property type="term" value="C:membrane"/>
    <property type="evidence" value="ECO:0007669"/>
    <property type="project" value="UniProtKB-SubCell"/>
</dbReference>
<dbReference type="Pfam" id="PF00892">
    <property type="entry name" value="EamA"/>
    <property type="match status" value="2"/>
</dbReference>
<feature type="transmembrane region" description="Helical" evidence="5">
    <location>
        <begin position="121"/>
        <end position="138"/>
    </location>
</feature>
<evidence type="ECO:0000259" key="6">
    <source>
        <dbReference type="Pfam" id="PF00892"/>
    </source>
</evidence>
<dbReference type="SUPFAM" id="SSF103481">
    <property type="entry name" value="Multidrug resistance efflux transporter EmrE"/>
    <property type="match status" value="2"/>
</dbReference>
<dbReference type="KEGG" id="hmp:K6T50_02530"/>
<keyword evidence="3 5" id="KW-1133">Transmembrane helix</keyword>
<evidence type="ECO:0000256" key="3">
    <source>
        <dbReference type="ARBA" id="ARBA00022989"/>
    </source>
</evidence>
<evidence type="ECO:0000256" key="2">
    <source>
        <dbReference type="ARBA" id="ARBA00022692"/>
    </source>
</evidence>
<feature type="transmembrane region" description="Helical" evidence="5">
    <location>
        <begin position="65"/>
        <end position="83"/>
    </location>
</feature>
<feature type="transmembrane region" description="Helical" evidence="5">
    <location>
        <begin position="33"/>
        <end position="53"/>
    </location>
</feature>
<keyword evidence="4 5" id="KW-0472">Membrane</keyword>
<evidence type="ECO:0000313" key="8">
    <source>
        <dbReference type="Proteomes" id="UP000826254"/>
    </source>
</evidence>
<name>A0A8T8WE47_9EURY</name>
<dbReference type="InterPro" id="IPR000620">
    <property type="entry name" value="EamA_dom"/>
</dbReference>
<feature type="transmembrane region" description="Helical" evidence="5">
    <location>
        <begin position="89"/>
        <end position="109"/>
    </location>
</feature>
<evidence type="ECO:0000256" key="1">
    <source>
        <dbReference type="ARBA" id="ARBA00004141"/>
    </source>
</evidence>
<evidence type="ECO:0000313" key="7">
    <source>
        <dbReference type="EMBL" id="QZP38056.1"/>
    </source>
</evidence>
<accession>A0A8T8WE47</accession>
<evidence type="ECO:0000256" key="4">
    <source>
        <dbReference type="ARBA" id="ARBA00023136"/>
    </source>
</evidence>
<feature type="transmembrane region" description="Helical" evidence="5">
    <location>
        <begin position="175"/>
        <end position="195"/>
    </location>
</feature>
<dbReference type="Proteomes" id="UP000826254">
    <property type="component" value="Chromosome"/>
</dbReference>
<keyword evidence="2 5" id="KW-0812">Transmembrane</keyword>
<dbReference type="EMBL" id="CP081958">
    <property type="protein sequence ID" value="QZP38056.1"/>
    <property type="molecule type" value="Genomic_DNA"/>
</dbReference>
<dbReference type="AlphaFoldDB" id="A0A8T8WE47"/>
<protein>
    <submittedName>
        <fullName evidence="7">DMT family transporter</fullName>
    </submittedName>
</protein>
<comment type="subcellular location">
    <subcellularLocation>
        <location evidence="1">Membrane</location>
        <topology evidence="1">Multi-pass membrane protein</topology>
    </subcellularLocation>
</comment>
<gene>
    <name evidence="7" type="ORF">K6T50_02530</name>
</gene>
<dbReference type="InterPro" id="IPR050638">
    <property type="entry name" value="AA-Vitamin_Transporters"/>
</dbReference>
<sequence>MNRDALGFLTLAALWGTAFVATKAALAEFPPVLLAALRFDIAAAVLVAVAVASGGRFRPTGWGDLAPILAGGTFSIGLHHALLFTGQQYVPSAVAATLLGLIPVLTPVAARAVRPDERIDAVGAVGLLVGFAGLLLIADPDAGRLAVEAVLARGDGLLVGGAGTGLGAVLVGGSAANLGALFVFGSAVAWVAGAVTTREDDATLGPLALQAWMAVVGAVLLHVAAAVVGQSPAALDPSTTGLAWLAYLAVVPGAGGFLLYFRLLDRLGPIRAGLLEYAIPPFAALFGFLVLGETLAANTAWGFGCIFAAFVLVQRAPIRGALRRQFG</sequence>
<proteinExistence type="predicted"/>
<feature type="domain" description="EamA" evidence="6">
    <location>
        <begin position="6"/>
        <end position="137"/>
    </location>
</feature>
<evidence type="ECO:0000256" key="5">
    <source>
        <dbReference type="SAM" id="Phobius"/>
    </source>
</evidence>
<reference evidence="7 8" key="1">
    <citation type="journal article" date="2021" name="Int. J. Syst. Evol. Microbiol.">
        <title>Halobaculum halophilum sp. nov. and Halobaculum salinum sp. nov., isolated from salt lake and saline soil.</title>
        <authorList>
            <person name="Cui H.L."/>
            <person name="Shi X.W."/>
            <person name="Yin X.M."/>
            <person name="Yang X.Y."/>
            <person name="Hou J."/>
            <person name="Zhu L."/>
        </authorList>
    </citation>
    <scope>NUCLEOTIDE SEQUENCE [LARGE SCALE GENOMIC DNA]</scope>
    <source>
        <strain evidence="7 8">NBRC 109044</strain>
    </source>
</reference>
<organism evidence="7 8">
    <name type="scientific">Halobaculum magnesiiphilum</name>
    <dbReference type="NCBI Taxonomy" id="1017351"/>
    <lineage>
        <taxon>Archaea</taxon>
        <taxon>Methanobacteriati</taxon>
        <taxon>Methanobacteriota</taxon>
        <taxon>Stenosarchaea group</taxon>
        <taxon>Halobacteria</taxon>
        <taxon>Halobacteriales</taxon>
        <taxon>Haloferacaceae</taxon>
        <taxon>Halobaculum</taxon>
    </lineage>
</organism>
<dbReference type="PANTHER" id="PTHR32322">
    <property type="entry name" value="INNER MEMBRANE TRANSPORTER"/>
    <property type="match status" value="1"/>
</dbReference>
<feature type="domain" description="EamA" evidence="6">
    <location>
        <begin position="178"/>
        <end position="313"/>
    </location>
</feature>
<feature type="transmembrane region" description="Helical" evidence="5">
    <location>
        <begin position="241"/>
        <end position="261"/>
    </location>
</feature>
<feature type="transmembrane region" description="Helical" evidence="5">
    <location>
        <begin position="207"/>
        <end position="229"/>
    </location>
</feature>
<dbReference type="InterPro" id="IPR037185">
    <property type="entry name" value="EmrE-like"/>
</dbReference>
<keyword evidence="8" id="KW-1185">Reference proteome</keyword>